<sequence length="130" mass="14344">MVLTIRVITPDKIFLNQQASEVIIPTNTGQMGILTGHAPLITAVDVGVMLMRVKDTWESIALMGGFALIKQNQLTVLVNSAESPETLDRDQVEQAFSRAQQSVESATTAKEKVEAMFALKRARARYQIIQ</sequence>
<comment type="similarity">
    <text evidence="2 8 9">Belongs to the ATPase epsilon chain family.</text>
</comment>
<gene>
    <name evidence="8 12" type="primary">atpE</name>
</gene>
<comment type="function">
    <text evidence="8 9">Produces ATP from ADP in the presence of a proton gradient across the membrane.</text>
</comment>
<dbReference type="SUPFAM" id="SSF51344">
    <property type="entry name" value="Epsilon subunit of F1F0-ATP synthase N-terminal domain"/>
    <property type="match status" value="1"/>
</dbReference>
<reference evidence="12" key="2">
    <citation type="journal article" date="2019" name="Mol. Phylogenet. Evol.">
        <title>Reassessment of the classification of bryopsidales (chlorophyta) based on chloroplast phylogenomic analyses.</title>
        <authorList>
            <person name="Cremen M.C."/>
            <person name="Leliaert F."/>
            <person name="West J."/>
            <person name="Lam D.W."/>
            <person name="Shimada S."/>
            <person name="Lopez-Bautista J.M."/>
            <person name="Verbruggen H."/>
        </authorList>
    </citation>
    <scope>NUCLEOTIDE SEQUENCE</scope>
</reference>
<dbReference type="InterPro" id="IPR001469">
    <property type="entry name" value="ATP_synth_F1_dsu/esu"/>
</dbReference>
<dbReference type="HAMAP" id="MF_00530">
    <property type="entry name" value="ATP_synth_epsil_bac"/>
    <property type="match status" value="1"/>
</dbReference>
<dbReference type="Pfam" id="PF02823">
    <property type="entry name" value="ATP-synt_DE_N"/>
    <property type="match status" value="1"/>
</dbReference>
<geneLocation type="chloroplast" evidence="12"/>
<dbReference type="Gene3D" id="2.60.15.10">
    <property type="entry name" value="F0F1 ATP synthase delta/epsilon subunit, N-terminal"/>
    <property type="match status" value="1"/>
</dbReference>
<evidence type="ECO:0000259" key="11">
    <source>
        <dbReference type="Pfam" id="PF02823"/>
    </source>
</evidence>
<reference evidence="12" key="1">
    <citation type="submission" date="2018-07" db="EMBL/GenBank/DDBJ databases">
        <authorList>
            <person name="Cremen M.C."/>
            <person name="Leliaert F."/>
            <person name="West J."/>
            <person name="Lam D.W."/>
            <person name="Shimada S."/>
            <person name="Lopez-Bautista J.M."/>
            <person name="Verbruggen H."/>
        </authorList>
    </citation>
    <scope>NUCLEOTIDE SEQUENCE</scope>
</reference>
<dbReference type="InterPro" id="IPR020546">
    <property type="entry name" value="ATP_synth_F1_dsu/esu_N"/>
</dbReference>
<evidence type="ECO:0000256" key="8">
    <source>
        <dbReference type="HAMAP-Rule" id="MF_00530"/>
    </source>
</evidence>
<protein>
    <recommendedName>
        <fullName evidence="8 9">ATP synthase epsilon chain, chloroplastic</fullName>
    </recommendedName>
    <alternativeName>
        <fullName evidence="8">ATP synthase F1 sector epsilon subunit</fullName>
    </alternativeName>
    <alternativeName>
        <fullName evidence="8">F-ATPase epsilon subunit</fullName>
    </alternativeName>
</protein>
<keyword evidence="3 8" id="KW-0813">Transport</keyword>
<name>A0A3S7SZ57_9CHLO</name>
<evidence type="ECO:0000256" key="6">
    <source>
        <dbReference type="ARBA" id="ARBA00023196"/>
    </source>
</evidence>
<evidence type="ECO:0000256" key="4">
    <source>
        <dbReference type="ARBA" id="ARBA00023065"/>
    </source>
</evidence>
<feature type="domain" description="ATP synthase epsilon subunit C-terminal" evidence="10">
    <location>
        <begin position="85"/>
        <end position="130"/>
    </location>
</feature>
<dbReference type="GO" id="GO:0009535">
    <property type="term" value="C:chloroplast thylakoid membrane"/>
    <property type="evidence" value="ECO:0007669"/>
    <property type="project" value="UniProtKB-SubCell"/>
</dbReference>
<keyword evidence="12" id="KW-0150">Chloroplast</keyword>
<evidence type="ECO:0000256" key="5">
    <source>
        <dbReference type="ARBA" id="ARBA00023136"/>
    </source>
</evidence>
<evidence type="ECO:0000256" key="1">
    <source>
        <dbReference type="ARBA" id="ARBA00004170"/>
    </source>
</evidence>
<dbReference type="CDD" id="cd12152">
    <property type="entry name" value="F1-ATPase_delta"/>
    <property type="match status" value="1"/>
</dbReference>
<evidence type="ECO:0000256" key="7">
    <source>
        <dbReference type="ARBA" id="ARBA00023310"/>
    </source>
</evidence>
<organism evidence="12">
    <name type="scientific">Pseudobryopsis hainanensis</name>
    <dbReference type="NCBI Taxonomy" id="2320808"/>
    <lineage>
        <taxon>Eukaryota</taxon>
        <taxon>Viridiplantae</taxon>
        <taxon>Chlorophyta</taxon>
        <taxon>core chlorophytes</taxon>
        <taxon>Ulvophyceae</taxon>
        <taxon>TCBD clade</taxon>
        <taxon>Bryopsidales</taxon>
        <taxon>Bryopsidineae</taxon>
        <taxon>Pseudobryopsidaceae</taxon>
        <taxon>Pseudobryopsis</taxon>
    </lineage>
</organism>
<evidence type="ECO:0000256" key="9">
    <source>
        <dbReference type="RuleBase" id="RU003655"/>
    </source>
</evidence>
<dbReference type="PANTHER" id="PTHR13822:SF10">
    <property type="entry name" value="ATP SYNTHASE EPSILON CHAIN, CHLOROPLASTIC"/>
    <property type="match status" value="1"/>
</dbReference>
<dbReference type="PANTHER" id="PTHR13822">
    <property type="entry name" value="ATP SYNTHASE DELTA/EPSILON CHAIN"/>
    <property type="match status" value="1"/>
</dbReference>
<keyword evidence="6 8" id="KW-0139">CF(1)</keyword>
<dbReference type="GO" id="GO:0046933">
    <property type="term" value="F:proton-transporting ATP synthase activity, rotational mechanism"/>
    <property type="evidence" value="ECO:0007669"/>
    <property type="project" value="UniProtKB-UniRule"/>
</dbReference>
<keyword evidence="7 8" id="KW-0066">ATP synthesis</keyword>
<comment type="subunit">
    <text evidence="8 9">F-type ATPases have 2 components, CF(1) - the catalytic core - and CF(0) - the membrane proton channel. CF(1) has five subunits: alpha(3), beta(3), gamma(1), delta(1), epsilon(1). CF(0) has three main subunits: a, b and c.</text>
</comment>
<keyword evidence="5 8" id="KW-0472">Membrane</keyword>
<dbReference type="GO" id="GO:0045259">
    <property type="term" value="C:proton-transporting ATP synthase complex"/>
    <property type="evidence" value="ECO:0007669"/>
    <property type="project" value="UniProtKB-KW"/>
</dbReference>
<evidence type="ECO:0000256" key="2">
    <source>
        <dbReference type="ARBA" id="ARBA00005712"/>
    </source>
</evidence>
<evidence type="ECO:0000259" key="10">
    <source>
        <dbReference type="Pfam" id="PF00401"/>
    </source>
</evidence>
<dbReference type="Pfam" id="PF00401">
    <property type="entry name" value="ATP-synt_DE"/>
    <property type="match status" value="1"/>
</dbReference>
<comment type="subcellular location">
    <subcellularLocation>
        <location evidence="1">Membrane</location>
        <topology evidence="1">Peripheral membrane protein</topology>
    </subcellularLocation>
    <subcellularLocation>
        <location evidence="8">Plastid</location>
        <location evidence="8">Chloroplast thylakoid membrane</location>
        <topology evidence="8">Peripheral membrane protein</topology>
    </subcellularLocation>
</comment>
<keyword evidence="8 9" id="KW-0793">Thylakoid</keyword>
<proteinExistence type="inferred from homology"/>
<dbReference type="InterPro" id="IPR020547">
    <property type="entry name" value="ATP_synth_F1_esu_C"/>
</dbReference>
<dbReference type="GO" id="GO:0005524">
    <property type="term" value="F:ATP binding"/>
    <property type="evidence" value="ECO:0007669"/>
    <property type="project" value="UniProtKB-UniRule"/>
</dbReference>
<evidence type="ECO:0000256" key="3">
    <source>
        <dbReference type="ARBA" id="ARBA00022448"/>
    </source>
</evidence>
<keyword evidence="9 12" id="KW-0934">Plastid</keyword>
<keyword evidence="8 9" id="KW-0375">Hydrogen ion transport</keyword>
<accession>A0A3S7SZ57</accession>
<dbReference type="AlphaFoldDB" id="A0A3S7SZ57"/>
<dbReference type="NCBIfam" id="TIGR01216">
    <property type="entry name" value="ATP_synt_epsi"/>
    <property type="match status" value="1"/>
</dbReference>
<dbReference type="InterPro" id="IPR036771">
    <property type="entry name" value="ATPsynth_dsu/esu_N"/>
</dbReference>
<dbReference type="EMBL" id="MH591091">
    <property type="protein sequence ID" value="AYC64226.1"/>
    <property type="molecule type" value="Genomic_DNA"/>
</dbReference>
<keyword evidence="4 8" id="KW-0406">Ion transport</keyword>
<evidence type="ECO:0000313" key="12">
    <source>
        <dbReference type="EMBL" id="AYC64226.1"/>
    </source>
</evidence>
<dbReference type="Gene3D" id="6.10.140.480">
    <property type="match status" value="1"/>
</dbReference>
<feature type="domain" description="ATP synthase F1 complex delta/epsilon subunit N-terminal" evidence="11">
    <location>
        <begin position="3"/>
        <end position="81"/>
    </location>
</feature>